<evidence type="ECO:0000256" key="13">
    <source>
        <dbReference type="SAM" id="MobiDB-lite"/>
    </source>
</evidence>
<dbReference type="Proteomes" id="UP000231203">
    <property type="component" value="Unassembled WGS sequence"/>
</dbReference>
<protein>
    <recommendedName>
        <fullName evidence="8 10">Protein GrpE</fullName>
    </recommendedName>
    <alternativeName>
        <fullName evidence="9 10">HSP-70 cofactor</fullName>
    </alternativeName>
</protein>
<proteinExistence type="inferred from homology"/>
<evidence type="ECO:0000256" key="9">
    <source>
        <dbReference type="ARBA" id="ARBA00076414"/>
    </source>
</evidence>
<dbReference type="PANTHER" id="PTHR21237">
    <property type="entry name" value="GRPE PROTEIN"/>
    <property type="match status" value="1"/>
</dbReference>
<dbReference type="NCBIfam" id="NF010738">
    <property type="entry name" value="PRK14140.1"/>
    <property type="match status" value="1"/>
</dbReference>
<evidence type="ECO:0000256" key="11">
    <source>
        <dbReference type="RuleBase" id="RU000639"/>
    </source>
</evidence>
<accession>A0A2G6MR63</accession>
<dbReference type="InterPro" id="IPR013805">
    <property type="entry name" value="GrpE_CC"/>
</dbReference>
<dbReference type="GO" id="GO:0005737">
    <property type="term" value="C:cytoplasm"/>
    <property type="evidence" value="ECO:0007669"/>
    <property type="project" value="UniProtKB-SubCell"/>
</dbReference>
<evidence type="ECO:0000313" key="15">
    <source>
        <dbReference type="Proteomes" id="UP000231203"/>
    </source>
</evidence>
<feature type="compositionally biased region" description="Basic and acidic residues" evidence="13">
    <location>
        <begin position="1"/>
        <end position="18"/>
    </location>
</feature>
<evidence type="ECO:0000256" key="12">
    <source>
        <dbReference type="RuleBase" id="RU004478"/>
    </source>
</evidence>
<dbReference type="GO" id="GO:0006457">
    <property type="term" value="P:protein folding"/>
    <property type="evidence" value="ECO:0007669"/>
    <property type="project" value="InterPro"/>
</dbReference>
<comment type="similarity">
    <text evidence="2 10 12">Belongs to the GrpE family.</text>
</comment>
<dbReference type="InterPro" id="IPR009012">
    <property type="entry name" value="GrpE_head"/>
</dbReference>
<evidence type="ECO:0000256" key="8">
    <source>
        <dbReference type="ARBA" id="ARBA00072274"/>
    </source>
</evidence>
<dbReference type="EMBL" id="PDTI01000038">
    <property type="protein sequence ID" value="PIE62574.1"/>
    <property type="molecule type" value="Genomic_DNA"/>
</dbReference>
<evidence type="ECO:0000256" key="1">
    <source>
        <dbReference type="ARBA" id="ARBA00004496"/>
    </source>
</evidence>
<dbReference type="PANTHER" id="PTHR21237:SF23">
    <property type="entry name" value="GRPE PROTEIN HOMOLOG, MITOCHONDRIAL"/>
    <property type="match status" value="1"/>
</dbReference>
<dbReference type="GO" id="GO:0042803">
    <property type="term" value="F:protein homodimerization activity"/>
    <property type="evidence" value="ECO:0007669"/>
    <property type="project" value="InterPro"/>
</dbReference>
<dbReference type="GO" id="GO:0051082">
    <property type="term" value="F:unfolded protein binding"/>
    <property type="evidence" value="ECO:0007669"/>
    <property type="project" value="TreeGrafter"/>
</dbReference>
<keyword evidence="6 10" id="KW-0143">Chaperone</keyword>
<dbReference type="HAMAP" id="MF_01151">
    <property type="entry name" value="GrpE"/>
    <property type="match status" value="1"/>
</dbReference>
<dbReference type="PROSITE" id="PS01071">
    <property type="entry name" value="GRPE"/>
    <property type="match status" value="1"/>
</dbReference>
<dbReference type="NCBIfam" id="NF010748">
    <property type="entry name" value="PRK14150.1"/>
    <property type="match status" value="1"/>
</dbReference>
<evidence type="ECO:0000256" key="10">
    <source>
        <dbReference type="HAMAP-Rule" id="MF_01151"/>
    </source>
</evidence>
<dbReference type="GO" id="GO:0000774">
    <property type="term" value="F:adenyl-nucleotide exchange factor activity"/>
    <property type="evidence" value="ECO:0007669"/>
    <property type="project" value="InterPro"/>
</dbReference>
<sequence>MVLKENKNNADREKKKTDSQTTPETDEQKNSDEGNIPEKEDKDDQKEVEDQLNAEKEKVLRLAAEFENFKKRKQREIDEFKKFANETVFRQLLSVVDNLERAIDSATEAAEETILLEGVKLTHKEILKLFESFNVKRVEAENQPFDPNFHQAVTHAQNNDVPDNTVINVLQKGYILHDRLIRPAMVVVSKKVEDQTEKTTKED</sequence>
<dbReference type="AlphaFoldDB" id="A0A2G6MR63"/>
<feature type="region of interest" description="Disordered" evidence="13">
    <location>
        <begin position="1"/>
        <end position="53"/>
    </location>
</feature>
<dbReference type="Pfam" id="PF01025">
    <property type="entry name" value="GrpE"/>
    <property type="match status" value="1"/>
</dbReference>
<dbReference type="InterPro" id="IPR000740">
    <property type="entry name" value="GrpE"/>
</dbReference>
<comment type="subunit">
    <text evidence="3 10">Homodimer.</text>
</comment>
<evidence type="ECO:0000256" key="6">
    <source>
        <dbReference type="ARBA" id="ARBA00023186"/>
    </source>
</evidence>
<organism evidence="14 15">
    <name type="scientific">Desulfobacter postgatei</name>
    <dbReference type="NCBI Taxonomy" id="2293"/>
    <lineage>
        <taxon>Bacteria</taxon>
        <taxon>Pseudomonadati</taxon>
        <taxon>Thermodesulfobacteriota</taxon>
        <taxon>Desulfobacteria</taxon>
        <taxon>Desulfobacterales</taxon>
        <taxon>Desulfobacteraceae</taxon>
        <taxon>Desulfobacter</taxon>
    </lineage>
</organism>
<dbReference type="CDD" id="cd00446">
    <property type="entry name" value="GrpE"/>
    <property type="match status" value="1"/>
</dbReference>
<keyword evidence="4 10" id="KW-0963">Cytoplasm</keyword>
<comment type="function">
    <text evidence="7 10 11">Participates actively in the response to hyperosmotic and heat shock by preventing the aggregation of stress-denatured proteins, in association with DnaK and GrpE. It is the nucleotide exchange factor for DnaK and may function as a thermosensor. Unfolded proteins bind initially to DnaJ; upon interaction with the DnaJ-bound protein, DnaK hydrolyzes its bound ATP, resulting in the formation of a stable complex. GrpE releases ADP from DnaK; ATP binding to DnaK triggers the release of the substrate protein, thus completing the reaction cycle. Several rounds of ATP-dependent interactions between DnaJ, DnaK and GrpE are required for fully efficient folding.</text>
</comment>
<evidence type="ECO:0000256" key="5">
    <source>
        <dbReference type="ARBA" id="ARBA00023016"/>
    </source>
</evidence>
<comment type="caution">
    <text evidence="14">The sequence shown here is derived from an EMBL/GenBank/DDBJ whole genome shotgun (WGS) entry which is preliminary data.</text>
</comment>
<evidence type="ECO:0000256" key="4">
    <source>
        <dbReference type="ARBA" id="ARBA00022490"/>
    </source>
</evidence>
<reference evidence="14 15" key="1">
    <citation type="submission" date="2017-10" db="EMBL/GenBank/DDBJ databases">
        <title>Novel microbial diversity and functional potential in the marine mammal oral microbiome.</title>
        <authorList>
            <person name="Dudek N.K."/>
            <person name="Sun C.L."/>
            <person name="Burstein D."/>
            <person name="Kantor R.S."/>
            <person name="Aliaga Goltsman D.S."/>
            <person name="Bik E.M."/>
            <person name="Thomas B.C."/>
            <person name="Banfield J.F."/>
            <person name="Relman D.A."/>
        </authorList>
    </citation>
    <scope>NUCLEOTIDE SEQUENCE [LARGE SCALE GENOMIC DNA]</scope>
    <source>
        <strain evidence="14">DOLJORAL78_47_202</strain>
    </source>
</reference>
<dbReference type="Gene3D" id="2.30.22.10">
    <property type="entry name" value="Head domain of nucleotide exchange factor GrpE"/>
    <property type="match status" value="1"/>
</dbReference>
<evidence type="ECO:0000256" key="2">
    <source>
        <dbReference type="ARBA" id="ARBA00009054"/>
    </source>
</evidence>
<name>A0A2G6MR63_9BACT</name>
<evidence type="ECO:0000256" key="7">
    <source>
        <dbReference type="ARBA" id="ARBA00053401"/>
    </source>
</evidence>
<dbReference type="Gene3D" id="3.90.20.20">
    <property type="match status" value="1"/>
</dbReference>
<evidence type="ECO:0000313" key="14">
    <source>
        <dbReference type="EMBL" id="PIE62574.1"/>
    </source>
</evidence>
<keyword evidence="5 10" id="KW-0346">Stress response</keyword>
<dbReference type="PRINTS" id="PR00773">
    <property type="entry name" value="GRPEPROTEIN"/>
</dbReference>
<feature type="compositionally biased region" description="Basic and acidic residues" evidence="13">
    <location>
        <begin position="26"/>
        <end position="53"/>
    </location>
</feature>
<comment type="subcellular location">
    <subcellularLocation>
        <location evidence="1 10">Cytoplasm</location>
    </subcellularLocation>
</comment>
<gene>
    <name evidence="10 14" type="primary">grpE</name>
    <name evidence="14" type="ORF">CSA25_04570</name>
</gene>
<dbReference type="SUPFAM" id="SSF58014">
    <property type="entry name" value="Coiled-coil domain of nucleotide exchange factor GrpE"/>
    <property type="match status" value="1"/>
</dbReference>
<dbReference type="GO" id="GO:0051087">
    <property type="term" value="F:protein-folding chaperone binding"/>
    <property type="evidence" value="ECO:0007669"/>
    <property type="project" value="InterPro"/>
</dbReference>
<evidence type="ECO:0000256" key="3">
    <source>
        <dbReference type="ARBA" id="ARBA00011738"/>
    </source>
</evidence>
<dbReference type="FunFam" id="2.30.22.10:FF:000001">
    <property type="entry name" value="Protein GrpE"/>
    <property type="match status" value="1"/>
</dbReference>
<dbReference type="SUPFAM" id="SSF51064">
    <property type="entry name" value="Head domain of nucleotide exchange factor GrpE"/>
    <property type="match status" value="1"/>
</dbReference>